<dbReference type="InterPro" id="IPR014044">
    <property type="entry name" value="CAP_dom"/>
</dbReference>
<dbReference type="Proteomes" id="UP000236726">
    <property type="component" value="Unassembled WGS sequence"/>
</dbReference>
<dbReference type="Gene3D" id="3.40.33.10">
    <property type="entry name" value="CAP"/>
    <property type="match status" value="1"/>
</dbReference>
<proteinExistence type="predicted"/>
<keyword evidence="3" id="KW-1185">Reference proteome</keyword>
<sequence>MLKKKFGRKLSIALASSIVVIAGGIAVFASVNPNFFQSNANQDLAANVEDVIETESYTETTVEEVTEEITTQELETESYVEETATVAAVTEEATTQPTEALTEETTSEVLSGDAAYAAQAKVNASTYSSYINEVYSLINDLRASQGLGAVSLDQTITLAACHRAYENAVNNFFVVDSTTGHHMRPNGSKASTIASYYGLAGSFGEVMGRYQTSPSGIVDGWIGSPSHYNVLVSSKYTRVGVGVAQDSEGNYYWVAIFMN</sequence>
<dbReference type="AlphaFoldDB" id="A0A1H5UFK7"/>
<reference evidence="2 3" key="1">
    <citation type="submission" date="2016-10" db="EMBL/GenBank/DDBJ databases">
        <authorList>
            <person name="de Groot N.N."/>
        </authorList>
    </citation>
    <scope>NUCLEOTIDE SEQUENCE [LARGE SCALE GENOMIC DNA]</scope>
    <source>
        <strain evidence="2 3">D15d</strain>
    </source>
</reference>
<dbReference type="RefSeq" id="WP_027431676.1">
    <property type="nucleotide sequence ID" value="NZ_FNUL01000007.1"/>
</dbReference>
<dbReference type="Pfam" id="PF00188">
    <property type="entry name" value="CAP"/>
    <property type="match status" value="1"/>
</dbReference>
<dbReference type="SUPFAM" id="SSF55797">
    <property type="entry name" value="PR-1-like"/>
    <property type="match status" value="1"/>
</dbReference>
<dbReference type="CDD" id="cd05379">
    <property type="entry name" value="CAP_bacterial"/>
    <property type="match status" value="1"/>
</dbReference>
<evidence type="ECO:0000259" key="1">
    <source>
        <dbReference type="Pfam" id="PF00188"/>
    </source>
</evidence>
<name>A0A1H5UFK7_9FIRM</name>
<protein>
    <submittedName>
        <fullName evidence="2">Uncharacterized conserved protein YkwD, contains CAP (CSP/antigen 5/PR1) domain</fullName>
    </submittedName>
</protein>
<evidence type="ECO:0000313" key="3">
    <source>
        <dbReference type="Proteomes" id="UP000236726"/>
    </source>
</evidence>
<gene>
    <name evidence="2" type="ORF">SAMN05216537_10764</name>
</gene>
<dbReference type="PANTHER" id="PTHR31157">
    <property type="entry name" value="SCP DOMAIN-CONTAINING PROTEIN"/>
    <property type="match status" value="1"/>
</dbReference>
<dbReference type="InterPro" id="IPR035940">
    <property type="entry name" value="CAP_sf"/>
</dbReference>
<organism evidence="2 3">
    <name type="scientific">Lachnospira multipara</name>
    <dbReference type="NCBI Taxonomy" id="28051"/>
    <lineage>
        <taxon>Bacteria</taxon>
        <taxon>Bacillati</taxon>
        <taxon>Bacillota</taxon>
        <taxon>Clostridia</taxon>
        <taxon>Lachnospirales</taxon>
        <taxon>Lachnospiraceae</taxon>
        <taxon>Lachnospira</taxon>
    </lineage>
</organism>
<accession>A0A1H5UFK7</accession>
<feature type="domain" description="SCP" evidence="1">
    <location>
        <begin position="136"/>
        <end position="257"/>
    </location>
</feature>
<dbReference type="EMBL" id="FNUL01000007">
    <property type="protein sequence ID" value="SEF73845.1"/>
    <property type="molecule type" value="Genomic_DNA"/>
</dbReference>
<dbReference type="PANTHER" id="PTHR31157:SF1">
    <property type="entry name" value="SCP DOMAIN-CONTAINING PROTEIN"/>
    <property type="match status" value="1"/>
</dbReference>
<evidence type="ECO:0000313" key="2">
    <source>
        <dbReference type="EMBL" id="SEF73845.1"/>
    </source>
</evidence>